<evidence type="ECO:0000256" key="1">
    <source>
        <dbReference type="SAM" id="MobiDB-lite"/>
    </source>
</evidence>
<evidence type="ECO:0000313" key="3">
    <source>
        <dbReference type="EMBL" id="AGW13677.1"/>
    </source>
</evidence>
<dbReference type="STRING" id="1121448.DGI_1891"/>
<feature type="chain" id="PRO_5004599810" evidence="2">
    <location>
        <begin position="22"/>
        <end position="170"/>
    </location>
</feature>
<dbReference type="PATRIC" id="fig|1121448.10.peg.1854"/>
<feature type="signal peptide" evidence="2">
    <location>
        <begin position="1"/>
        <end position="21"/>
    </location>
</feature>
<gene>
    <name evidence="3" type="ORF">DGI_1891</name>
</gene>
<evidence type="ECO:0000256" key="2">
    <source>
        <dbReference type="SAM" id="SignalP"/>
    </source>
</evidence>
<accession>T2GCP8</accession>
<dbReference type="KEGG" id="dgg:DGI_1891"/>
<reference evidence="3 4" key="1">
    <citation type="journal article" date="2013" name="J. Bacteriol.">
        <title>Roles of HynAB and Ech, the only two hydrogenases found in the model sulfate reducer Desulfovibrio gigas.</title>
        <authorList>
            <person name="Morais-Silva F.O."/>
            <person name="Santos C.I."/>
            <person name="Rodrigues R."/>
            <person name="Pereira I.A."/>
            <person name="Rodrigues-Pousada C."/>
        </authorList>
    </citation>
    <scope>NUCLEOTIDE SEQUENCE [LARGE SCALE GENOMIC DNA]</scope>
    <source>
        <strain evidence="4">ATCC 19364 / DSM 1382 / NCIMB 9332 / VKM B-1759</strain>
    </source>
</reference>
<feature type="compositionally biased region" description="Polar residues" evidence="1">
    <location>
        <begin position="101"/>
        <end position="112"/>
    </location>
</feature>
<evidence type="ECO:0000313" key="4">
    <source>
        <dbReference type="Proteomes" id="UP000016587"/>
    </source>
</evidence>
<name>T2GCP8_MEGG1</name>
<proteinExistence type="predicted"/>
<keyword evidence="4" id="KW-1185">Reference proteome</keyword>
<dbReference type="EMBL" id="CP006585">
    <property type="protein sequence ID" value="AGW13677.1"/>
    <property type="molecule type" value="Genomic_DNA"/>
</dbReference>
<protein>
    <submittedName>
        <fullName evidence="3">Uncharacterized protein</fullName>
    </submittedName>
</protein>
<dbReference type="HOGENOM" id="CLU_1568201_0_0_7"/>
<organism evidence="3 4">
    <name type="scientific">Megalodesulfovibrio gigas (strain ATCC 19364 / DSM 1382 / NCIMB 9332 / VKM B-1759)</name>
    <name type="common">Desulfovibrio gigas</name>
    <dbReference type="NCBI Taxonomy" id="1121448"/>
    <lineage>
        <taxon>Bacteria</taxon>
        <taxon>Pseudomonadati</taxon>
        <taxon>Thermodesulfobacteriota</taxon>
        <taxon>Desulfovibrionia</taxon>
        <taxon>Desulfovibrionales</taxon>
        <taxon>Desulfovibrionaceae</taxon>
        <taxon>Megalodesulfovibrio</taxon>
    </lineage>
</organism>
<keyword evidence="2" id="KW-0732">Signal</keyword>
<dbReference type="Proteomes" id="UP000016587">
    <property type="component" value="Chromosome"/>
</dbReference>
<dbReference type="AlphaFoldDB" id="T2GCP8"/>
<feature type="region of interest" description="Disordered" evidence="1">
    <location>
        <begin position="91"/>
        <end position="112"/>
    </location>
</feature>
<reference evidence="4" key="2">
    <citation type="submission" date="2013-07" db="EMBL/GenBank/DDBJ databases">
        <authorList>
            <person name="Morais-Silva F.O."/>
            <person name="Rezende A.M."/>
            <person name="Pimentel C."/>
            <person name="Resende D.M."/>
            <person name="Santos C.I."/>
            <person name="Clemente C."/>
            <person name="de Oliveira L.M."/>
            <person name="da Silva S.M."/>
            <person name="Costa D.A."/>
            <person name="Varela-Raposo A."/>
            <person name="Horacio E.C.A."/>
            <person name="Matos M."/>
            <person name="Flores O."/>
            <person name="Ruiz J.C."/>
            <person name="Rodrigues-Pousada C."/>
        </authorList>
    </citation>
    <scope>NUCLEOTIDE SEQUENCE [LARGE SCALE GENOMIC DNA]</scope>
    <source>
        <strain evidence="4">ATCC 19364 / DSM 1382 / NCIMB 9332 / VKM B-1759</strain>
    </source>
</reference>
<sequence>MRAAILASLVVSLMIPTPIRAQQFRVPLGLYRQETAAVDGWQLLKTRFPDLLEGCLPELETVETEAGPLLRLTVFMEDAAQARTLERAMQRDAPAMEAEAETTQRPRLSSNGRFTVTAGGVPGQNAGFVFDQNRIYVGLRTDAGRVSITPGLAANAEGDAGPYAGIEVRW</sequence>
<dbReference type="RefSeq" id="WP_021760547.1">
    <property type="nucleotide sequence ID" value="NC_022444.1"/>
</dbReference>